<evidence type="ECO:0008006" key="4">
    <source>
        <dbReference type="Google" id="ProtNLM"/>
    </source>
</evidence>
<dbReference type="AlphaFoldDB" id="A0A1F6DXY2"/>
<dbReference type="Proteomes" id="UP000177652">
    <property type="component" value="Unassembled WGS sequence"/>
</dbReference>
<organism evidence="2 3">
    <name type="scientific">Candidatus Kaiserbacteria bacterium RIFCSPHIGHO2_02_FULL_55_20</name>
    <dbReference type="NCBI Taxonomy" id="1798497"/>
    <lineage>
        <taxon>Bacteria</taxon>
        <taxon>Candidatus Kaiseribacteriota</taxon>
    </lineage>
</organism>
<proteinExistence type="predicted"/>
<dbReference type="InterPro" id="IPR029058">
    <property type="entry name" value="AB_hydrolase_fold"/>
</dbReference>
<reference evidence="2 3" key="1">
    <citation type="journal article" date="2016" name="Nat. Commun.">
        <title>Thousands of microbial genomes shed light on interconnected biogeochemical processes in an aquifer system.</title>
        <authorList>
            <person name="Anantharaman K."/>
            <person name="Brown C.T."/>
            <person name="Hug L.A."/>
            <person name="Sharon I."/>
            <person name="Castelle C.J."/>
            <person name="Probst A.J."/>
            <person name="Thomas B.C."/>
            <person name="Singh A."/>
            <person name="Wilkins M.J."/>
            <person name="Karaoz U."/>
            <person name="Brodie E.L."/>
            <person name="Williams K.H."/>
            <person name="Hubbard S.S."/>
            <person name="Banfield J.F."/>
        </authorList>
    </citation>
    <scope>NUCLEOTIDE SEQUENCE [LARGE SCALE GENOMIC DNA]</scope>
</reference>
<name>A0A1F6DXY2_9BACT</name>
<dbReference type="Gene3D" id="2.60.40.10">
    <property type="entry name" value="Immunoglobulins"/>
    <property type="match status" value="1"/>
</dbReference>
<evidence type="ECO:0000256" key="1">
    <source>
        <dbReference type="SAM" id="MobiDB-lite"/>
    </source>
</evidence>
<gene>
    <name evidence="2" type="ORF">A3D71_03975</name>
</gene>
<comment type="caution">
    <text evidence="2">The sequence shown here is derived from an EMBL/GenBank/DDBJ whole genome shotgun (WGS) entry which is preliminary data.</text>
</comment>
<protein>
    <recommendedName>
        <fullName evidence="4">Bacterial Ig-like domain-containing protein</fullName>
    </recommendedName>
</protein>
<evidence type="ECO:0000313" key="3">
    <source>
        <dbReference type="Proteomes" id="UP000177652"/>
    </source>
</evidence>
<feature type="compositionally biased region" description="Pro residues" evidence="1">
    <location>
        <begin position="335"/>
        <end position="371"/>
    </location>
</feature>
<dbReference type="SUPFAM" id="SSF53474">
    <property type="entry name" value="alpha/beta-Hydrolases"/>
    <property type="match status" value="1"/>
</dbReference>
<feature type="region of interest" description="Disordered" evidence="1">
    <location>
        <begin position="301"/>
        <end position="390"/>
    </location>
</feature>
<evidence type="ECO:0000313" key="2">
    <source>
        <dbReference type="EMBL" id="OGG66256.1"/>
    </source>
</evidence>
<sequence length="586" mass="60360">MTIVYVNGILTSKEEADKDVFSLTKQFEKRSSLTDVSIINGYNPSHLGGGGDLYKSIQQALQRPTAVVVQDYDLKTILMQIQPQVTTRKILLVGHSQGTFYTNAMLRYLLEVGVPEGSVAIYNLASPAAYVDGVGSMYLTSANDKLIRRVRDWAGGVGARAPLPDNIRIPFPAGEETEEYGGHHFASSYLNQEPDRIIGDISKVLATLKAGRSPATDGCFAPPTPTLTYKAEQLAFKVADPTVGPALSVATPVVKALAAATQKAYAAASSAAAALANAFSNFLNLSQSKVSAASQGAAAASALTQSSTPPTPQTPKPVSPKPSNAAKPIATISPLIPPTPTPPPEIPPPVTPDPPPPVVSPEPTPTPPATTPPDTSAPPIVQSVGGTPSQNQLTPVVIVPLAVSSPADGALYATSSVTFTGTTTAGFVVALTYGPLSASATADASGDWSATLEFPDGTTVVGIVAADAGGNTSDAATRTVTVSTAPVLEAPTASIDGCPVPAGEYCELPGLIVYLQWNAIADATGYSIIKSSVIDSTTDTRMEFLLENNATTTFAIAATYASGGTATSTEVSVFTFLPDPPPGFSM</sequence>
<dbReference type="STRING" id="1798497.A3D71_03975"/>
<accession>A0A1F6DXY2</accession>
<dbReference type="InterPro" id="IPR013783">
    <property type="entry name" value="Ig-like_fold"/>
</dbReference>
<dbReference type="EMBL" id="MFLK01000016">
    <property type="protein sequence ID" value="OGG66256.1"/>
    <property type="molecule type" value="Genomic_DNA"/>
</dbReference>
<feature type="compositionally biased region" description="Pro residues" evidence="1">
    <location>
        <begin position="309"/>
        <end position="320"/>
    </location>
</feature>